<dbReference type="Proteomes" id="UP000307602">
    <property type="component" value="Unassembled WGS sequence"/>
</dbReference>
<dbReference type="EMBL" id="SRSO01000016">
    <property type="protein sequence ID" value="TGV02178.1"/>
    <property type="molecule type" value="Genomic_DNA"/>
</dbReference>
<dbReference type="SUPFAM" id="SSF63411">
    <property type="entry name" value="LuxS/MPP-like metallohydrolase"/>
    <property type="match status" value="2"/>
</dbReference>
<dbReference type="RefSeq" id="WP_135877530.1">
    <property type="nucleotide sequence ID" value="NZ_SRSO01000016.1"/>
</dbReference>
<keyword evidence="4" id="KW-1185">Reference proteome</keyword>
<keyword evidence="1" id="KW-0732">Signal</keyword>
<evidence type="ECO:0000313" key="3">
    <source>
        <dbReference type="EMBL" id="TGV02178.1"/>
    </source>
</evidence>
<gene>
    <name evidence="3" type="ORF">EM932_12490</name>
</gene>
<proteinExistence type="predicted"/>
<feature type="signal peptide" evidence="1">
    <location>
        <begin position="1"/>
        <end position="27"/>
    </location>
</feature>
<comment type="caution">
    <text evidence="3">The sequence shown here is derived from an EMBL/GenBank/DDBJ whole genome shotgun (WGS) entry which is preliminary data.</text>
</comment>
<feature type="domain" description="Peptidase M16 C-terminal" evidence="2">
    <location>
        <begin position="249"/>
        <end position="424"/>
    </location>
</feature>
<sequence>MQNRFSIISFLLITNALLSLFSVHSNAQTLNLNDSLEINQSIKKGDYPLTPYVDIGKTLMSGITIKEGHIISERMLQSIGSTTFTLSNGIKVHYKFTNKNKNDVQFKAISYGGLSLVKDKDLPSAQFLAKIVSSSGLGDHSAIDLSRILAGNTARTEIHLSNITESISGSSTMKDVETLLQMIHLRFVKPRFDKETYWVLIKDLNNHITKRSYDINERIKDSITVTLYGNRHPKRRLFNNDFVKDVYFEKIKTLYTERFNNAADFEFFIVGDLQKRMLRPLLEKYIASISTNDTKETWQDNSVPWLQDTIIKDIFLTMKDPKNEVRIGYKNIMSYSLKNVLIAGVLSDILELRLTEILQEQVGSYIGSVKASVQKRLIEQANLQVAFDCNSDKVEQLVTMIHQEIKNIAKGAISQTDLDKIKSNYLKERKQEQDYNNYDMHVLTNYFLEGYNMNDPKNFEDLVNTITIKNIELFTETLIKDSKSYKIIFNPRPIVKK</sequence>
<dbReference type="GO" id="GO:0046872">
    <property type="term" value="F:metal ion binding"/>
    <property type="evidence" value="ECO:0007669"/>
    <property type="project" value="InterPro"/>
</dbReference>
<dbReference type="Gene3D" id="3.30.830.10">
    <property type="entry name" value="Metalloenzyme, LuxS/M16 peptidase-like"/>
    <property type="match status" value="2"/>
</dbReference>
<evidence type="ECO:0000256" key="1">
    <source>
        <dbReference type="SAM" id="SignalP"/>
    </source>
</evidence>
<reference evidence="3 4" key="1">
    <citation type="submission" date="2019-04" db="EMBL/GenBank/DDBJ databases">
        <authorList>
            <person name="Liu A."/>
        </authorList>
    </citation>
    <scope>NUCLEOTIDE SEQUENCE [LARGE SCALE GENOMIC DNA]</scope>
    <source>
        <strain evidence="3 4">RZ03</strain>
    </source>
</reference>
<dbReference type="InterPro" id="IPR007863">
    <property type="entry name" value="Peptidase_M16_C"/>
</dbReference>
<dbReference type="AlphaFoldDB" id="A0A4S1DXA2"/>
<dbReference type="Pfam" id="PF05193">
    <property type="entry name" value="Peptidase_M16_C"/>
    <property type="match status" value="1"/>
</dbReference>
<feature type="chain" id="PRO_5020919724" evidence="1">
    <location>
        <begin position="28"/>
        <end position="497"/>
    </location>
</feature>
<evidence type="ECO:0000313" key="4">
    <source>
        <dbReference type="Proteomes" id="UP000307602"/>
    </source>
</evidence>
<organism evidence="3 4">
    <name type="scientific">Flavivirga rizhaonensis</name>
    <dbReference type="NCBI Taxonomy" id="2559571"/>
    <lineage>
        <taxon>Bacteria</taxon>
        <taxon>Pseudomonadati</taxon>
        <taxon>Bacteroidota</taxon>
        <taxon>Flavobacteriia</taxon>
        <taxon>Flavobacteriales</taxon>
        <taxon>Flavobacteriaceae</taxon>
        <taxon>Flavivirga</taxon>
    </lineage>
</organism>
<dbReference type="InterPro" id="IPR011249">
    <property type="entry name" value="Metalloenz_LuxS/M16"/>
</dbReference>
<name>A0A4S1DXA2_9FLAO</name>
<dbReference type="OrthoDB" id="9811314at2"/>
<protein>
    <submittedName>
        <fullName evidence="3">Insulinase family protein</fullName>
    </submittedName>
</protein>
<evidence type="ECO:0000259" key="2">
    <source>
        <dbReference type="Pfam" id="PF05193"/>
    </source>
</evidence>
<accession>A0A4S1DXA2</accession>